<gene>
    <name evidence="1" type="ORF">DMP05_08915</name>
</gene>
<keyword evidence="2" id="KW-1185">Reference proteome</keyword>
<dbReference type="EMBL" id="QIBZ01000020">
    <property type="protein sequence ID" value="RNM33087.1"/>
    <property type="molecule type" value="Genomic_DNA"/>
</dbReference>
<protein>
    <submittedName>
        <fullName evidence="1">Uncharacterized protein</fullName>
    </submittedName>
</protein>
<sequence length="66" mass="7461">MICGLASCRAALSYGVRLPCAFNGAFAIRKLSVRRFFPHCSVPLSCRFVFDFLSKRWVTFPRVALC</sequence>
<organism evidence="1 2">
    <name type="scientific">Slackia isoflavoniconvertens</name>
    <dbReference type="NCBI Taxonomy" id="572010"/>
    <lineage>
        <taxon>Bacteria</taxon>
        <taxon>Bacillati</taxon>
        <taxon>Actinomycetota</taxon>
        <taxon>Coriobacteriia</taxon>
        <taxon>Eggerthellales</taxon>
        <taxon>Eggerthellaceae</taxon>
        <taxon>Slackia</taxon>
    </lineage>
</organism>
<evidence type="ECO:0000313" key="1">
    <source>
        <dbReference type="EMBL" id="RNM33087.1"/>
    </source>
</evidence>
<evidence type="ECO:0000313" key="2">
    <source>
        <dbReference type="Proteomes" id="UP000271472"/>
    </source>
</evidence>
<dbReference type="AlphaFoldDB" id="A0A3N0I883"/>
<name>A0A3N0I883_9ACTN</name>
<accession>A0A3N0I883</accession>
<reference evidence="2" key="1">
    <citation type="submission" date="2018-05" db="EMBL/GenBank/DDBJ databases">
        <title>Genome Sequencing of selected type strains of the family Eggerthellaceae.</title>
        <authorList>
            <person name="Danylec N."/>
            <person name="Stoll D.A."/>
            <person name="Doetsch A."/>
            <person name="Huch M."/>
        </authorList>
    </citation>
    <scope>NUCLEOTIDE SEQUENCE [LARGE SCALE GENOMIC DNA]</scope>
    <source>
        <strain evidence="2">DSM 22006</strain>
    </source>
</reference>
<comment type="caution">
    <text evidence="1">The sequence shown here is derived from an EMBL/GenBank/DDBJ whole genome shotgun (WGS) entry which is preliminary data.</text>
</comment>
<dbReference type="Proteomes" id="UP000271472">
    <property type="component" value="Unassembled WGS sequence"/>
</dbReference>
<proteinExistence type="predicted"/>